<comment type="similarity">
    <text evidence="6">Belongs to the glycosyl hydrolase 24 family.</text>
</comment>
<dbReference type="EC" id="3.2.1.17" evidence="6"/>
<dbReference type="GO" id="GO:0042742">
    <property type="term" value="P:defense response to bacterium"/>
    <property type="evidence" value="ECO:0007669"/>
    <property type="project" value="UniProtKB-KW"/>
</dbReference>
<sequence>MTRINWREASRWWSVRLSAFGSLLYAAMILMPERLLDLWTMMPAELRAMLPARADAWLGMILFALVIAARLSPQPLRDPRPRPAERGAVPARAIGGTAMVAAALTLAIAGLREDEGKRNTSYVDIAGVATSCFGHTGPGVRTGQHRSDAECETLLRRDAQAHLAGALACSPELAERPNQLAAVTRLTFNIGVAAYCRSSVARHFAAGRWREGCDRFLAFWFAGGRAVRGLLLRRQRERALCRTGLPV</sequence>
<dbReference type="EMBL" id="JACHNY010000004">
    <property type="protein sequence ID" value="MBB4618263.1"/>
    <property type="molecule type" value="Genomic_DNA"/>
</dbReference>
<evidence type="ECO:0000256" key="3">
    <source>
        <dbReference type="ARBA" id="ARBA00022638"/>
    </source>
</evidence>
<gene>
    <name evidence="8" type="ORF">GGQ96_002399</name>
</gene>
<evidence type="ECO:0000313" key="9">
    <source>
        <dbReference type="Proteomes" id="UP000574769"/>
    </source>
</evidence>
<feature type="transmembrane region" description="Helical" evidence="7">
    <location>
        <begin position="52"/>
        <end position="71"/>
    </location>
</feature>
<dbReference type="InterPro" id="IPR002196">
    <property type="entry name" value="Glyco_hydro_24"/>
</dbReference>
<dbReference type="PANTHER" id="PTHR38107">
    <property type="match status" value="1"/>
</dbReference>
<dbReference type="InterPro" id="IPR034690">
    <property type="entry name" value="Endolysin_T4_type"/>
</dbReference>
<keyword evidence="7" id="KW-0812">Transmembrane</keyword>
<keyword evidence="9" id="KW-1185">Reference proteome</keyword>
<name>A0A7W7AJM9_9SPHN</name>
<keyword evidence="4 6" id="KW-0378">Hydrolase</keyword>
<comment type="catalytic activity">
    <reaction evidence="1 6">
        <text>Hydrolysis of (1-&gt;4)-beta-linkages between N-acetylmuramic acid and N-acetyl-D-glucosamine residues in a peptidoglycan and between N-acetyl-D-glucosamine residues in chitodextrins.</text>
        <dbReference type="EC" id="3.2.1.17"/>
    </reaction>
</comment>
<reference evidence="8 9" key="1">
    <citation type="submission" date="2020-08" db="EMBL/GenBank/DDBJ databases">
        <title>Genomic Encyclopedia of Type Strains, Phase IV (KMG-IV): sequencing the most valuable type-strain genomes for metagenomic binning, comparative biology and taxonomic classification.</title>
        <authorList>
            <person name="Goeker M."/>
        </authorList>
    </citation>
    <scope>NUCLEOTIDE SEQUENCE [LARGE SCALE GENOMIC DNA]</scope>
    <source>
        <strain evidence="8 9">DSM 15867</strain>
    </source>
</reference>
<evidence type="ECO:0000256" key="5">
    <source>
        <dbReference type="ARBA" id="ARBA00023295"/>
    </source>
</evidence>
<dbReference type="HAMAP" id="MF_04110">
    <property type="entry name" value="ENDOLYSIN_T4"/>
    <property type="match status" value="1"/>
</dbReference>
<evidence type="ECO:0000256" key="2">
    <source>
        <dbReference type="ARBA" id="ARBA00022529"/>
    </source>
</evidence>
<dbReference type="AlphaFoldDB" id="A0A7W7AJM9"/>
<feature type="transmembrane region" description="Helical" evidence="7">
    <location>
        <begin position="12"/>
        <end position="31"/>
    </location>
</feature>
<organism evidence="8 9">
    <name type="scientific">Sphingomonas abaci</name>
    <dbReference type="NCBI Taxonomy" id="237611"/>
    <lineage>
        <taxon>Bacteria</taxon>
        <taxon>Pseudomonadati</taxon>
        <taxon>Pseudomonadota</taxon>
        <taxon>Alphaproteobacteria</taxon>
        <taxon>Sphingomonadales</taxon>
        <taxon>Sphingomonadaceae</taxon>
        <taxon>Sphingomonas</taxon>
    </lineage>
</organism>
<dbReference type="SUPFAM" id="SSF53955">
    <property type="entry name" value="Lysozyme-like"/>
    <property type="match status" value="1"/>
</dbReference>
<protein>
    <recommendedName>
        <fullName evidence="6">Lysozyme</fullName>
        <ecNumber evidence="6">3.2.1.17</ecNumber>
    </recommendedName>
</protein>
<keyword evidence="7" id="KW-1133">Transmembrane helix</keyword>
<evidence type="ECO:0000256" key="1">
    <source>
        <dbReference type="ARBA" id="ARBA00000632"/>
    </source>
</evidence>
<evidence type="ECO:0000313" key="8">
    <source>
        <dbReference type="EMBL" id="MBB4618263.1"/>
    </source>
</evidence>
<dbReference type="GO" id="GO:0016998">
    <property type="term" value="P:cell wall macromolecule catabolic process"/>
    <property type="evidence" value="ECO:0007669"/>
    <property type="project" value="InterPro"/>
</dbReference>
<accession>A0A7W7AJM9</accession>
<dbReference type="Gene3D" id="1.10.530.40">
    <property type="match status" value="1"/>
</dbReference>
<keyword evidence="3 6" id="KW-0081">Bacteriolytic enzyme</keyword>
<comment type="caution">
    <text evidence="8">The sequence shown here is derived from an EMBL/GenBank/DDBJ whole genome shotgun (WGS) entry which is preliminary data.</text>
</comment>
<evidence type="ECO:0000256" key="6">
    <source>
        <dbReference type="RuleBase" id="RU003788"/>
    </source>
</evidence>
<dbReference type="InterPro" id="IPR023347">
    <property type="entry name" value="Lysozyme_dom_sf"/>
</dbReference>
<keyword evidence="5 6" id="KW-0326">Glycosidase</keyword>
<dbReference type="Pfam" id="PF00959">
    <property type="entry name" value="Phage_lysozyme"/>
    <property type="match status" value="1"/>
</dbReference>
<dbReference type="PANTHER" id="PTHR38107:SF3">
    <property type="entry name" value="LYSOZYME RRRD-RELATED"/>
    <property type="match status" value="1"/>
</dbReference>
<dbReference type="GO" id="GO:0031640">
    <property type="term" value="P:killing of cells of another organism"/>
    <property type="evidence" value="ECO:0007669"/>
    <property type="project" value="UniProtKB-KW"/>
</dbReference>
<evidence type="ECO:0000256" key="4">
    <source>
        <dbReference type="ARBA" id="ARBA00022801"/>
    </source>
</evidence>
<proteinExistence type="inferred from homology"/>
<dbReference type="InterPro" id="IPR057700">
    <property type="entry name" value="DUF7940"/>
</dbReference>
<dbReference type="InterPro" id="IPR023346">
    <property type="entry name" value="Lysozyme-like_dom_sf"/>
</dbReference>
<keyword evidence="7" id="KW-0472">Membrane</keyword>
<dbReference type="InterPro" id="IPR051018">
    <property type="entry name" value="Bacteriophage_GH24"/>
</dbReference>
<keyword evidence="2 6" id="KW-0929">Antimicrobial</keyword>
<evidence type="ECO:0000256" key="7">
    <source>
        <dbReference type="SAM" id="Phobius"/>
    </source>
</evidence>
<dbReference type="Pfam" id="PF25612">
    <property type="entry name" value="DUF7940"/>
    <property type="match status" value="1"/>
</dbReference>
<feature type="transmembrane region" description="Helical" evidence="7">
    <location>
        <begin position="91"/>
        <end position="111"/>
    </location>
</feature>
<dbReference type="CDD" id="cd16900">
    <property type="entry name" value="endolysin_R21-like"/>
    <property type="match status" value="1"/>
</dbReference>
<dbReference type="GO" id="GO:0003796">
    <property type="term" value="F:lysozyme activity"/>
    <property type="evidence" value="ECO:0007669"/>
    <property type="project" value="UniProtKB-EC"/>
</dbReference>
<dbReference type="Proteomes" id="UP000574769">
    <property type="component" value="Unassembled WGS sequence"/>
</dbReference>
<dbReference type="GO" id="GO:0009253">
    <property type="term" value="P:peptidoglycan catabolic process"/>
    <property type="evidence" value="ECO:0007669"/>
    <property type="project" value="InterPro"/>
</dbReference>
<dbReference type="RefSeq" id="WP_184114845.1">
    <property type="nucleotide sequence ID" value="NZ_JACHNY010000004.1"/>
</dbReference>